<feature type="transmembrane region" description="Helical" evidence="1">
    <location>
        <begin position="25"/>
        <end position="47"/>
    </location>
</feature>
<reference evidence="2 3" key="1">
    <citation type="submission" date="2019-08" db="EMBL/GenBank/DDBJ databases">
        <title>The genome of the soybean aphid Biotype 1, its phylome, world population structure and adaptation to the North American continent.</title>
        <authorList>
            <person name="Giordano R."/>
            <person name="Donthu R.K."/>
            <person name="Hernandez A.G."/>
            <person name="Wright C.L."/>
            <person name="Zimin A.V."/>
        </authorList>
    </citation>
    <scope>NUCLEOTIDE SEQUENCE [LARGE SCALE GENOMIC DNA]</scope>
    <source>
        <tissue evidence="2">Whole aphids</tissue>
    </source>
</reference>
<dbReference type="EMBL" id="VYZN01000079">
    <property type="protein sequence ID" value="KAE9523433.1"/>
    <property type="molecule type" value="Genomic_DNA"/>
</dbReference>
<evidence type="ECO:0000313" key="3">
    <source>
        <dbReference type="Proteomes" id="UP000475862"/>
    </source>
</evidence>
<gene>
    <name evidence="2" type="ORF">AGLY_015985</name>
</gene>
<name>A0A6G0SYI6_APHGL</name>
<feature type="transmembrane region" description="Helical" evidence="1">
    <location>
        <begin position="106"/>
        <end position="125"/>
    </location>
</feature>
<comment type="caution">
    <text evidence="2">The sequence shown here is derived from an EMBL/GenBank/DDBJ whole genome shotgun (WGS) entry which is preliminary data.</text>
</comment>
<organism evidence="2 3">
    <name type="scientific">Aphis glycines</name>
    <name type="common">Soybean aphid</name>
    <dbReference type="NCBI Taxonomy" id="307491"/>
    <lineage>
        <taxon>Eukaryota</taxon>
        <taxon>Metazoa</taxon>
        <taxon>Ecdysozoa</taxon>
        <taxon>Arthropoda</taxon>
        <taxon>Hexapoda</taxon>
        <taxon>Insecta</taxon>
        <taxon>Pterygota</taxon>
        <taxon>Neoptera</taxon>
        <taxon>Paraneoptera</taxon>
        <taxon>Hemiptera</taxon>
        <taxon>Sternorrhyncha</taxon>
        <taxon>Aphidomorpha</taxon>
        <taxon>Aphidoidea</taxon>
        <taxon>Aphididae</taxon>
        <taxon>Aphidini</taxon>
        <taxon>Aphis</taxon>
        <taxon>Aphis</taxon>
    </lineage>
</organism>
<evidence type="ECO:0000256" key="1">
    <source>
        <dbReference type="SAM" id="Phobius"/>
    </source>
</evidence>
<proteinExistence type="predicted"/>
<dbReference type="AlphaFoldDB" id="A0A6G0SYI6"/>
<dbReference type="Proteomes" id="UP000475862">
    <property type="component" value="Unassembled WGS sequence"/>
</dbReference>
<keyword evidence="1" id="KW-1133">Transmembrane helix</keyword>
<keyword evidence="1" id="KW-0812">Transmembrane</keyword>
<protein>
    <recommendedName>
        <fullName evidence="4">Transmembrane protein</fullName>
    </recommendedName>
</protein>
<sequence length="244" mass="28687">MNVSMTNMITVTNQHFRIVIFGLKYLSYIQCIIFILCDVWFSLIWYITYFYHIQMTQNSKGYRKTSFPFIDRVNIVQQGIPPKQFLLIESNQFLKPFKTYCLFNKTLFYLLFSMLKSILFWLNVLSKKLILRITDPLFVTRCIIYNYHSNGNSLEYLCLSMQLYDGKKAVIIRHQHMVTIFFILPDELEIERQKKKNVNLITGWTGNIFLKQPSHCIFAGTSGSSGFGSHNNEQIDNKTGSKDF</sequence>
<evidence type="ECO:0000313" key="2">
    <source>
        <dbReference type="EMBL" id="KAE9523433.1"/>
    </source>
</evidence>
<evidence type="ECO:0008006" key="4">
    <source>
        <dbReference type="Google" id="ProtNLM"/>
    </source>
</evidence>
<keyword evidence="1" id="KW-0472">Membrane</keyword>
<accession>A0A6G0SYI6</accession>
<keyword evidence="3" id="KW-1185">Reference proteome</keyword>